<dbReference type="GO" id="GO:0051701">
    <property type="term" value="P:biological process involved in interaction with host"/>
    <property type="evidence" value="ECO:0007669"/>
    <property type="project" value="UniProtKB-ARBA"/>
</dbReference>
<sequence>MTRNVESIFGAVVTAPHQIPYTYTATGGETFISLPFYPVTGFITINGGVQVPVDNYEIDGNTVNLGRALEANDVVYCLFDKILSPEDYENGIRIYKFQAVGNETSFTPDFTAYGVQTLYIDGKFQVPGVDYTYNSATGVVSFLNGSPAAGVWVVAEMSIKQNYLALSSDGGASLIGTSSGQTVQEELNDIDTDLVKLKLNWAIENGYTDAGFTFYTGGTLGVNDRNKVVYDPVSKTWYSWAGTLPHVIAAGANPVGTADWIPQTDPNLRDDLVDTTNVVLGDALIGMKQPLASAVSRTVHDKLLETISIRDFGAIGDGVTNDTAALQSAILSGARKIDYPAGTYLVDSGVLMLESNQIHSGNNAIIKVTLDKEGQAVFTGIEKSNIVFEGLRFDAASSVSLAPAVNLVSCNNVTMRNCISLIMALFSTKSRKCPNPMIAHDIGFGAGSAYPLITTDADYCTNIEVVNCQSYGSGDGVLGAPFRPAAIYTAYAKMARISGNYIDGHKEGIQFVGGDALKADEGYDMTKPRKCNDVTISGNTVRNAVGGIWGSMGDRVTITGNAVDGCKDVCIDFESCTDSVAVGNNTKDALNGCLVAIGLCKGVIFDGNTAVLNNPSEYTSIGGIYYEQDQDALTSVSFINNKLTSVNRQAILHIKSCATVKIDNNQFENIQVTTTTNTTVTQGLRWFTFNGNQMLFTASTPGPYTALSVGNIRSTGNANVSNNQIVHASASTGQYGIRLNYTNSDSAVMATVSGNIAYGYSEDINISYGTASVVNLSGNIFQSKGGSGLTKVVATGNCDTNGNPWSW</sequence>
<dbReference type="InterPro" id="IPR039448">
    <property type="entry name" value="Beta_helix"/>
</dbReference>
<evidence type="ECO:0000256" key="2">
    <source>
        <dbReference type="ARBA" id="ARBA00022844"/>
    </source>
</evidence>
<reference evidence="6 7" key="1">
    <citation type="submission" date="2020-02" db="EMBL/GenBank/DDBJ databases">
        <authorList>
            <person name="Tan Y."/>
            <person name="Ma J."/>
            <person name="Li D."/>
            <person name="Gao L."/>
        </authorList>
    </citation>
    <scope>NUCLEOTIDE SEQUENCE [LARGE SCALE GENOMIC DNA]</scope>
    <source>
        <strain evidence="6 7">Salmonella sp.</strain>
    </source>
</reference>
<dbReference type="Pfam" id="PF12708">
    <property type="entry name" value="Pect-lyase_RHGA_epim"/>
    <property type="match status" value="1"/>
</dbReference>
<accession>A0A6G6XTF2</accession>
<dbReference type="Pfam" id="PF13229">
    <property type="entry name" value="Beta_helix"/>
    <property type="match status" value="1"/>
</dbReference>
<dbReference type="SMART" id="SM00710">
    <property type="entry name" value="PbH1"/>
    <property type="match status" value="7"/>
</dbReference>
<organism evidence="6 7">
    <name type="scientific">Salmonella phage P46FS4</name>
    <dbReference type="NCBI Taxonomy" id="2712940"/>
    <lineage>
        <taxon>Viruses</taxon>
        <taxon>Duplodnaviria</taxon>
        <taxon>Heunggongvirae</taxon>
        <taxon>Uroviricota</taxon>
        <taxon>Caudoviricetes</taxon>
        <taxon>Pantevenvirales</taxon>
        <taxon>Ackermannviridae</taxon>
        <taxon>Aglimvirinae</taxon>
        <taxon>Agtrevirus</taxon>
        <taxon>Agtrevirus P46FS4</taxon>
    </lineage>
</organism>
<proteinExistence type="predicted"/>
<evidence type="ECO:0000259" key="4">
    <source>
        <dbReference type="Pfam" id="PF13229"/>
    </source>
</evidence>
<keyword evidence="7" id="KW-1185">Reference proteome</keyword>
<dbReference type="SUPFAM" id="SSF51126">
    <property type="entry name" value="Pectin lyase-like"/>
    <property type="match status" value="1"/>
</dbReference>
<evidence type="ECO:0000259" key="5">
    <source>
        <dbReference type="Pfam" id="PF18668"/>
    </source>
</evidence>
<feature type="domain" description="Rhamnogalacturonase A/B/Epimerase-like pectate lyase" evidence="3">
    <location>
        <begin position="307"/>
        <end position="380"/>
    </location>
</feature>
<gene>
    <name evidence="6" type="ORF">P46FS4_4</name>
</gene>
<dbReference type="Pfam" id="PF18668">
    <property type="entry name" value="Tail_spike_N"/>
    <property type="match status" value="1"/>
</dbReference>
<evidence type="ECO:0000313" key="7">
    <source>
        <dbReference type="Proteomes" id="UP000503550"/>
    </source>
</evidence>
<dbReference type="InterPro" id="IPR040775">
    <property type="entry name" value="Tail_spike_N"/>
</dbReference>
<dbReference type="InterPro" id="IPR006626">
    <property type="entry name" value="PbH1"/>
</dbReference>
<dbReference type="GO" id="GO:0044423">
    <property type="term" value="C:virion component"/>
    <property type="evidence" value="ECO:0007669"/>
    <property type="project" value="UniProtKB-KW"/>
</dbReference>
<evidence type="ECO:0000256" key="1">
    <source>
        <dbReference type="ARBA" id="ARBA00004328"/>
    </source>
</evidence>
<evidence type="ECO:0000313" key="6">
    <source>
        <dbReference type="EMBL" id="QIG62070.1"/>
    </source>
</evidence>
<feature type="domain" description="Right handed beta helix" evidence="4">
    <location>
        <begin position="531"/>
        <end position="629"/>
    </location>
</feature>
<keyword evidence="2" id="KW-0946">Virion</keyword>
<dbReference type="InterPro" id="IPR011050">
    <property type="entry name" value="Pectin_lyase_fold/virulence"/>
</dbReference>
<evidence type="ECO:0000259" key="3">
    <source>
        <dbReference type="Pfam" id="PF12708"/>
    </source>
</evidence>
<dbReference type="InterPro" id="IPR012334">
    <property type="entry name" value="Pectin_lyas_fold"/>
</dbReference>
<protein>
    <submittedName>
        <fullName evidence="6">Tail spike protein</fullName>
    </submittedName>
</protein>
<dbReference type="Proteomes" id="UP000503550">
    <property type="component" value="Segment"/>
</dbReference>
<dbReference type="InterPro" id="IPR024535">
    <property type="entry name" value="RHGA/B-epi-like_pectate_lyase"/>
</dbReference>
<feature type="domain" description="Tail spike TSP1/Gp66 N-terminal" evidence="5">
    <location>
        <begin position="207"/>
        <end position="256"/>
    </location>
</feature>
<dbReference type="Gene3D" id="2.10.10.80">
    <property type="match status" value="1"/>
</dbReference>
<dbReference type="GO" id="GO:0019058">
    <property type="term" value="P:viral life cycle"/>
    <property type="evidence" value="ECO:0007669"/>
    <property type="project" value="UniProtKB-ARBA"/>
</dbReference>
<dbReference type="EMBL" id="MT078988">
    <property type="protein sequence ID" value="QIG62070.1"/>
    <property type="molecule type" value="Genomic_DNA"/>
</dbReference>
<name>A0A6G6XTF2_9CAUD</name>
<comment type="subcellular location">
    <subcellularLocation>
        <location evidence="1">Virion</location>
    </subcellularLocation>
</comment>
<dbReference type="Gene3D" id="2.160.20.10">
    <property type="entry name" value="Single-stranded right-handed beta-helix, Pectin lyase-like"/>
    <property type="match status" value="1"/>
</dbReference>